<organism evidence="2 3">
    <name type="scientific">Oceanospirillum linum</name>
    <dbReference type="NCBI Taxonomy" id="966"/>
    <lineage>
        <taxon>Bacteria</taxon>
        <taxon>Pseudomonadati</taxon>
        <taxon>Pseudomonadota</taxon>
        <taxon>Gammaproteobacteria</taxon>
        <taxon>Oceanospirillales</taxon>
        <taxon>Oceanospirillaceae</taxon>
        <taxon>Oceanospirillum</taxon>
    </lineage>
</organism>
<dbReference type="InterPro" id="IPR009883">
    <property type="entry name" value="YgfX"/>
</dbReference>
<feature type="transmembrane region" description="Helical" evidence="1">
    <location>
        <begin position="20"/>
        <end position="47"/>
    </location>
</feature>
<comment type="caution">
    <text evidence="2">The sequence shown here is derived from an EMBL/GenBank/DDBJ whole genome shotgun (WGS) entry which is preliminary data.</text>
</comment>
<keyword evidence="1" id="KW-1133">Transmembrane helix</keyword>
<keyword evidence="3" id="KW-1185">Reference proteome</keyword>
<dbReference type="STRING" id="966.BTA35_0202420"/>
<protein>
    <submittedName>
        <fullName evidence="2">Uncharacterized protein</fullName>
    </submittedName>
</protein>
<dbReference type="RefSeq" id="WP_077242820.1">
    <property type="nucleotide sequence ID" value="NZ_FXTS01000001.1"/>
</dbReference>
<keyword evidence="1" id="KW-0472">Membrane</keyword>
<gene>
    <name evidence="2" type="ORF">BTA35_0202420</name>
</gene>
<dbReference type="Proteomes" id="UP000190064">
    <property type="component" value="Unassembled WGS sequence"/>
</dbReference>
<dbReference type="AlphaFoldDB" id="A0A1T1HEZ1"/>
<sequence length="142" mass="16608">MIFLTLRASDRLRGWLLAGHAFPFLLLLYLYPQWINLLFIIPAVYFWHRSKKIFGLMGLPCDIRGIAFADGQWTLTLHSGTSRSVELISSIGFYRFWLFLLFRDKNGEIYRAFIVGDSTDQDSFRKLRVLLSFVSKKAGFRF</sequence>
<evidence type="ECO:0000313" key="3">
    <source>
        <dbReference type="Proteomes" id="UP000190064"/>
    </source>
</evidence>
<dbReference type="EMBL" id="MTSD02000001">
    <property type="protein sequence ID" value="OOV88386.1"/>
    <property type="molecule type" value="Genomic_DNA"/>
</dbReference>
<evidence type="ECO:0000256" key="1">
    <source>
        <dbReference type="SAM" id="Phobius"/>
    </source>
</evidence>
<dbReference type="Pfam" id="PF07254">
    <property type="entry name" value="Cpta_toxin"/>
    <property type="match status" value="1"/>
</dbReference>
<name>A0A1T1HEZ1_OCELI</name>
<proteinExistence type="predicted"/>
<keyword evidence="1" id="KW-0812">Transmembrane</keyword>
<accession>A0A1T1HEZ1</accession>
<reference evidence="2" key="1">
    <citation type="submission" date="2017-02" db="EMBL/GenBank/DDBJ databases">
        <title>Draft Genome Sequence of the Salt Water Bacterium Oceanospirillum linum ATCC 11336.</title>
        <authorList>
            <person name="Trachtenberg A.M."/>
            <person name="Carney J.G."/>
            <person name="Linnane J.D."/>
            <person name="Rheaume B.A."/>
            <person name="Pitts N.L."/>
            <person name="Mykles D.L."/>
            <person name="Maclea K.S."/>
        </authorList>
    </citation>
    <scope>NUCLEOTIDE SEQUENCE [LARGE SCALE GENOMIC DNA]</scope>
    <source>
        <strain evidence="2">ATCC 11336</strain>
    </source>
</reference>
<evidence type="ECO:0000313" key="2">
    <source>
        <dbReference type="EMBL" id="OOV88386.1"/>
    </source>
</evidence>